<dbReference type="AlphaFoldDB" id="A0A5P1E8K3"/>
<name>A0A5P1E8K3_ASPOF</name>
<sequence length="179" mass="20703">MFLSKSDEETTANRKLAKELVDKWSRPIFNKSTRYEDMRSYDDERIPYRRPTAKKPSNKSKGLESRDDDVDEFSQGKKSGQAAARQHASRPEATPLDFLVRPQSKIDPDEIRARARQQVQDQRRLKMNKKLQQLKAPKKKQLQASKLSVEGRGMVKYLRIDLNGFRRPGTAVLCSPKEI</sequence>
<evidence type="ECO:0000313" key="5">
    <source>
        <dbReference type="Proteomes" id="UP000243459"/>
    </source>
</evidence>
<evidence type="ECO:0000256" key="1">
    <source>
        <dbReference type="PROSITE-ProRule" id="PRU00649"/>
    </source>
</evidence>
<dbReference type="InterPro" id="IPR044204">
    <property type="entry name" value="IWS1/2"/>
</dbReference>
<dbReference type="Gramene" id="ONK62236">
    <property type="protein sequence ID" value="ONK62236"/>
    <property type="gene ID" value="A4U43_C07F1770"/>
</dbReference>
<evidence type="ECO:0000313" key="4">
    <source>
        <dbReference type="EMBL" id="ONK62236.1"/>
    </source>
</evidence>
<organism evidence="4 5">
    <name type="scientific">Asparagus officinalis</name>
    <name type="common">Garden asparagus</name>
    <dbReference type="NCBI Taxonomy" id="4686"/>
    <lineage>
        <taxon>Eukaryota</taxon>
        <taxon>Viridiplantae</taxon>
        <taxon>Streptophyta</taxon>
        <taxon>Embryophyta</taxon>
        <taxon>Tracheophyta</taxon>
        <taxon>Spermatophyta</taxon>
        <taxon>Magnoliopsida</taxon>
        <taxon>Liliopsida</taxon>
        <taxon>Asparagales</taxon>
        <taxon>Asparagaceae</taxon>
        <taxon>Asparagoideae</taxon>
        <taxon>Asparagus</taxon>
    </lineage>
</organism>
<dbReference type="Pfam" id="PF08711">
    <property type="entry name" value="Med26"/>
    <property type="match status" value="1"/>
</dbReference>
<feature type="compositionally biased region" description="Basic and acidic residues" evidence="2">
    <location>
        <begin position="33"/>
        <end position="47"/>
    </location>
</feature>
<feature type="domain" description="TFIIS N-terminal" evidence="3">
    <location>
        <begin position="1"/>
        <end position="31"/>
    </location>
</feature>
<keyword evidence="5" id="KW-1185">Reference proteome</keyword>
<accession>A0A5P1E8K3</accession>
<dbReference type="GO" id="GO:0005634">
    <property type="term" value="C:nucleus"/>
    <property type="evidence" value="ECO:0007669"/>
    <property type="project" value="UniProtKB-SubCell"/>
</dbReference>
<dbReference type="InterPro" id="IPR035441">
    <property type="entry name" value="TFIIS/LEDGF_dom_sf"/>
</dbReference>
<gene>
    <name evidence="4" type="ORF">A4U43_C07F1770</name>
</gene>
<dbReference type="Proteomes" id="UP000243459">
    <property type="component" value="Chromosome 7"/>
</dbReference>
<dbReference type="GO" id="GO:0009742">
    <property type="term" value="P:brassinosteroid mediated signaling pathway"/>
    <property type="evidence" value="ECO:0007669"/>
    <property type="project" value="InterPro"/>
</dbReference>
<keyword evidence="1" id="KW-0539">Nucleus</keyword>
<dbReference type="Gene3D" id="1.20.930.10">
    <property type="entry name" value="Conserved domain common to transcription factors TFIIS, elongin A, CRSP70"/>
    <property type="match status" value="1"/>
</dbReference>
<dbReference type="OMA" id="VSAIFMT"/>
<dbReference type="GO" id="GO:0032784">
    <property type="term" value="P:regulation of DNA-templated transcription elongation"/>
    <property type="evidence" value="ECO:0007669"/>
    <property type="project" value="InterPro"/>
</dbReference>
<dbReference type="PANTHER" id="PTHR47350:SF4">
    <property type="entry name" value="PROTEIN IWS1 HOMOLOG 1"/>
    <property type="match status" value="1"/>
</dbReference>
<dbReference type="PANTHER" id="PTHR47350">
    <property type="entry name" value="PROTEIN IWS1 HOMOLOG 1"/>
    <property type="match status" value="1"/>
</dbReference>
<dbReference type="InterPro" id="IPR017923">
    <property type="entry name" value="TFIIS_N"/>
</dbReference>
<evidence type="ECO:0000256" key="2">
    <source>
        <dbReference type="SAM" id="MobiDB-lite"/>
    </source>
</evidence>
<feature type="region of interest" description="Disordered" evidence="2">
    <location>
        <begin position="32"/>
        <end position="108"/>
    </location>
</feature>
<protein>
    <recommendedName>
        <fullName evidence="3">TFIIS N-terminal domain-containing protein</fullName>
    </recommendedName>
</protein>
<dbReference type="EMBL" id="CM007387">
    <property type="protein sequence ID" value="ONK62236.1"/>
    <property type="molecule type" value="Genomic_DNA"/>
</dbReference>
<evidence type="ECO:0000259" key="3">
    <source>
        <dbReference type="PROSITE" id="PS51319"/>
    </source>
</evidence>
<dbReference type="PROSITE" id="PS51319">
    <property type="entry name" value="TFIIS_N"/>
    <property type="match status" value="1"/>
</dbReference>
<reference evidence="5" key="1">
    <citation type="journal article" date="2017" name="Nat. Commun.">
        <title>The asparagus genome sheds light on the origin and evolution of a young Y chromosome.</title>
        <authorList>
            <person name="Harkess A."/>
            <person name="Zhou J."/>
            <person name="Xu C."/>
            <person name="Bowers J.E."/>
            <person name="Van der Hulst R."/>
            <person name="Ayyampalayam S."/>
            <person name="Mercati F."/>
            <person name="Riccardi P."/>
            <person name="McKain M.R."/>
            <person name="Kakrana A."/>
            <person name="Tang H."/>
            <person name="Ray J."/>
            <person name="Groenendijk J."/>
            <person name="Arikit S."/>
            <person name="Mathioni S.M."/>
            <person name="Nakano M."/>
            <person name="Shan H."/>
            <person name="Telgmann-Rauber A."/>
            <person name="Kanno A."/>
            <person name="Yue Z."/>
            <person name="Chen H."/>
            <person name="Li W."/>
            <person name="Chen Y."/>
            <person name="Xu X."/>
            <person name="Zhang Y."/>
            <person name="Luo S."/>
            <person name="Chen H."/>
            <person name="Gao J."/>
            <person name="Mao Z."/>
            <person name="Pires J.C."/>
            <person name="Luo M."/>
            <person name="Kudrna D."/>
            <person name="Wing R.A."/>
            <person name="Meyers B.C."/>
            <person name="Yi K."/>
            <person name="Kong H."/>
            <person name="Lavrijsen P."/>
            <person name="Sunseri F."/>
            <person name="Falavigna A."/>
            <person name="Ye Y."/>
            <person name="Leebens-Mack J.H."/>
            <person name="Chen G."/>
        </authorList>
    </citation>
    <scope>NUCLEOTIDE SEQUENCE [LARGE SCALE GENOMIC DNA]</scope>
    <source>
        <strain evidence="5">cv. DH0086</strain>
    </source>
</reference>
<proteinExistence type="predicted"/>
<comment type="subcellular location">
    <subcellularLocation>
        <location evidence="1">Nucleus</location>
    </subcellularLocation>
</comment>